<organism evidence="2">
    <name type="scientific">viral metagenome</name>
    <dbReference type="NCBI Taxonomy" id="1070528"/>
    <lineage>
        <taxon>unclassified sequences</taxon>
        <taxon>metagenomes</taxon>
        <taxon>organismal metagenomes</taxon>
    </lineage>
</organism>
<sequence length="74" mass="8439">MNCPFTLLLAAVLFFLLTPGVLVRLPPKCTLLTCAAFHAVVFTVVFYFGCKLIKNYLPRREGLDEEEKEEKKTM</sequence>
<dbReference type="EMBL" id="MN738924">
    <property type="protein sequence ID" value="QHT31697.1"/>
    <property type="molecule type" value="Genomic_DNA"/>
</dbReference>
<keyword evidence="1" id="KW-0812">Transmembrane</keyword>
<keyword evidence="1" id="KW-1133">Transmembrane helix</keyword>
<name>A0A6C0ERN9_9ZZZZ</name>
<keyword evidence="1" id="KW-0472">Membrane</keyword>
<protein>
    <submittedName>
        <fullName evidence="2">Uncharacterized protein</fullName>
    </submittedName>
</protein>
<reference evidence="2" key="1">
    <citation type="journal article" date="2020" name="Nature">
        <title>Giant virus diversity and host interactions through global metagenomics.</title>
        <authorList>
            <person name="Schulz F."/>
            <person name="Roux S."/>
            <person name="Paez-Espino D."/>
            <person name="Jungbluth S."/>
            <person name="Walsh D.A."/>
            <person name="Denef V.J."/>
            <person name="McMahon K.D."/>
            <person name="Konstantinidis K.T."/>
            <person name="Eloe-Fadrosh E.A."/>
            <person name="Kyrpides N.C."/>
            <person name="Woyke T."/>
        </authorList>
    </citation>
    <scope>NUCLEOTIDE SEQUENCE</scope>
    <source>
        <strain evidence="2">GVMAG-M-3300009155-48</strain>
    </source>
</reference>
<evidence type="ECO:0000256" key="1">
    <source>
        <dbReference type="SAM" id="Phobius"/>
    </source>
</evidence>
<feature type="transmembrane region" description="Helical" evidence="1">
    <location>
        <begin position="30"/>
        <end position="50"/>
    </location>
</feature>
<evidence type="ECO:0000313" key="2">
    <source>
        <dbReference type="EMBL" id="QHT31697.1"/>
    </source>
</evidence>
<dbReference type="AlphaFoldDB" id="A0A6C0ERN9"/>
<proteinExistence type="predicted"/>
<accession>A0A6C0ERN9</accession>